<dbReference type="UniPathway" id="UPA00138"/>
<evidence type="ECO:0000256" key="1">
    <source>
        <dbReference type="ARBA" id="ARBA00004742"/>
    </source>
</evidence>
<dbReference type="InterPro" id="IPR001272">
    <property type="entry name" value="PEP_carboxykinase_ATP"/>
</dbReference>
<dbReference type="OrthoDB" id="9806325at2"/>
<dbReference type="HOGENOM" id="CLU_018247_0_1_0"/>
<comment type="catalytic activity">
    <reaction evidence="9 10">
        <text>oxaloacetate + ATP = phosphoenolpyruvate + ADP + CO2</text>
        <dbReference type="Rhea" id="RHEA:18617"/>
        <dbReference type="ChEBI" id="CHEBI:16452"/>
        <dbReference type="ChEBI" id="CHEBI:16526"/>
        <dbReference type="ChEBI" id="CHEBI:30616"/>
        <dbReference type="ChEBI" id="CHEBI:58702"/>
        <dbReference type="ChEBI" id="CHEBI:456216"/>
        <dbReference type="EC" id="4.1.1.49"/>
    </reaction>
</comment>
<dbReference type="EC" id="4.1.1.49" evidence="3 10"/>
<evidence type="ECO:0000313" key="12">
    <source>
        <dbReference type="EMBL" id="EHO41171.1"/>
    </source>
</evidence>
<dbReference type="InParanoid" id="H1XQM5"/>
<keyword evidence="10" id="KW-0963">Cytoplasm</keyword>
<evidence type="ECO:0000256" key="2">
    <source>
        <dbReference type="ARBA" id="ARBA00006052"/>
    </source>
</evidence>
<dbReference type="GO" id="GO:0005524">
    <property type="term" value="F:ATP binding"/>
    <property type="evidence" value="ECO:0007669"/>
    <property type="project" value="UniProtKB-UniRule"/>
</dbReference>
<dbReference type="Pfam" id="PF01293">
    <property type="entry name" value="PEPCK_ATP"/>
    <property type="match status" value="1"/>
</dbReference>
<dbReference type="SUPFAM" id="SSF53795">
    <property type="entry name" value="PEP carboxykinase-like"/>
    <property type="match status" value="1"/>
</dbReference>
<evidence type="ECO:0000256" key="3">
    <source>
        <dbReference type="ARBA" id="ARBA00012363"/>
    </source>
</evidence>
<evidence type="ECO:0000313" key="13">
    <source>
        <dbReference type="Proteomes" id="UP000004671"/>
    </source>
</evidence>
<reference evidence="12 13" key="1">
    <citation type="submission" date="2011-09" db="EMBL/GenBank/DDBJ databases">
        <title>The permanent draft genome of Caldithrix abyssi DSM 13497.</title>
        <authorList>
            <consortium name="US DOE Joint Genome Institute (JGI-PGF)"/>
            <person name="Lucas S."/>
            <person name="Han J."/>
            <person name="Lapidus A."/>
            <person name="Bruce D."/>
            <person name="Goodwin L."/>
            <person name="Pitluck S."/>
            <person name="Peters L."/>
            <person name="Kyrpides N."/>
            <person name="Mavromatis K."/>
            <person name="Ivanova N."/>
            <person name="Mikhailova N."/>
            <person name="Chertkov O."/>
            <person name="Detter J.C."/>
            <person name="Tapia R."/>
            <person name="Han C."/>
            <person name="Land M."/>
            <person name="Hauser L."/>
            <person name="Markowitz V."/>
            <person name="Cheng J.-F."/>
            <person name="Hugenholtz P."/>
            <person name="Woyke T."/>
            <person name="Wu D."/>
            <person name="Spring S."/>
            <person name="Brambilla E."/>
            <person name="Klenk H.-P."/>
            <person name="Eisen J.A."/>
        </authorList>
    </citation>
    <scope>NUCLEOTIDE SEQUENCE [LARGE SCALE GENOMIC DNA]</scope>
    <source>
        <strain evidence="12 13">DSM 13497</strain>
    </source>
</reference>
<dbReference type="EMBL" id="CM001402">
    <property type="protein sequence ID" value="EHO41171.1"/>
    <property type="molecule type" value="Genomic_DNA"/>
</dbReference>
<dbReference type="Gene3D" id="3.90.228.20">
    <property type="match status" value="1"/>
</dbReference>
<evidence type="ECO:0000256" key="6">
    <source>
        <dbReference type="ARBA" id="ARBA00022793"/>
    </source>
</evidence>
<dbReference type="CDD" id="cd00484">
    <property type="entry name" value="PEPCK_ATP"/>
    <property type="match status" value="1"/>
</dbReference>
<feature type="binding site" evidence="10">
    <location>
        <position position="203"/>
    </location>
    <ligand>
        <name>substrate</name>
    </ligand>
</feature>
<dbReference type="Gene3D" id="2.170.8.10">
    <property type="entry name" value="Phosphoenolpyruvate Carboxykinase, domain 2"/>
    <property type="match status" value="1"/>
</dbReference>
<keyword evidence="12" id="KW-0808">Transferase</keyword>
<dbReference type="PaxDb" id="880073-Calab_1551"/>
<dbReference type="InterPro" id="IPR013035">
    <property type="entry name" value="PEP_carboxykinase_C"/>
</dbReference>
<evidence type="ECO:0000256" key="7">
    <source>
        <dbReference type="ARBA" id="ARBA00022840"/>
    </source>
</evidence>
<protein>
    <recommendedName>
        <fullName evidence="3 10">Phosphoenolpyruvate carboxykinase (ATP)</fullName>
        <shortName evidence="10">PCK</shortName>
        <shortName evidence="10">PEP carboxykinase</shortName>
        <shortName evidence="10">PEPCK</shortName>
        <ecNumber evidence="3 10">4.1.1.49</ecNumber>
    </recommendedName>
</protein>
<feature type="binding site" evidence="10">
    <location>
        <position position="203"/>
    </location>
    <ligand>
        <name>ATP</name>
        <dbReference type="ChEBI" id="CHEBI:30616"/>
    </ligand>
</feature>
<keyword evidence="12" id="KW-0418">Kinase</keyword>
<reference evidence="11 14" key="2">
    <citation type="submission" date="2016-11" db="EMBL/GenBank/DDBJ databases">
        <title>Genomic analysis of Caldithrix abyssi and proposal of a novel bacterial phylum Caldithrichaeota.</title>
        <authorList>
            <person name="Kublanov I."/>
            <person name="Sigalova O."/>
            <person name="Gavrilov S."/>
            <person name="Lebedinsky A."/>
            <person name="Ivanova N."/>
            <person name="Daum C."/>
            <person name="Reddy T."/>
            <person name="Klenk H.P."/>
            <person name="Goker M."/>
            <person name="Reva O."/>
            <person name="Miroshnichenko M."/>
            <person name="Kyprides N."/>
            <person name="Woyke T."/>
            <person name="Gelfand M."/>
        </authorList>
    </citation>
    <scope>NUCLEOTIDE SEQUENCE [LARGE SCALE GENOMIC DNA]</scope>
    <source>
        <strain evidence="11 14">LF13</strain>
    </source>
</reference>
<evidence type="ECO:0000256" key="8">
    <source>
        <dbReference type="ARBA" id="ARBA00023239"/>
    </source>
</evidence>
<dbReference type="GO" id="GO:0006094">
    <property type="term" value="P:gluconeogenesis"/>
    <property type="evidence" value="ECO:0007669"/>
    <property type="project" value="UniProtKB-UniRule"/>
</dbReference>
<feature type="binding site" evidence="10">
    <location>
        <position position="287"/>
    </location>
    <ligand>
        <name>ATP</name>
        <dbReference type="ChEBI" id="CHEBI:30616"/>
    </ligand>
</feature>
<dbReference type="KEGG" id="caby:Cabys_267"/>
<comment type="function">
    <text evidence="10">Involved in the gluconeogenesis. Catalyzes the conversion of oxaloacetate (OAA) to phosphoenolpyruvate (PEP) through direct phosphoryl transfer between the nucleoside triphosphate and OAA.</text>
</comment>
<evidence type="ECO:0000313" key="14">
    <source>
        <dbReference type="Proteomes" id="UP000183868"/>
    </source>
</evidence>
<gene>
    <name evidence="10 11" type="primary">pckA</name>
    <name evidence="11" type="ORF">Cabys_267</name>
    <name evidence="12" type="ORF">Calab_1551</name>
</gene>
<keyword evidence="10" id="KW-0479">Metal-binding</keyword>
<keyword evidence="6 10" id="KW-0210">Decarboxylase</keyword>
<dbReference type="EMBL" id="CP018099">
    <property type="protein sequence ID" value="APF17018.1"/>
    <property type="molecule type" value="Genomic_DNA"/>
</dbReference>
<dbReference type="STRING" id="880073.Cabys_267"/>
<proteinExistence type="inferred from homology"/>
<dbReference type="PIRSF" id="PIRSF006294">
    <property type="entry name" value="PEP_crbxkin"/>
    <property type="match status" value="1"/>
</dbReference>
<dbReference type="NCBIfam" id="NF006820">
    <property type="entry name" value="PRK09344.1-2"/>
    <property type="match status" value="1"/>
</dbReference>
<dbReference type="GO" id="GO:0004612">
    <property type="term" value="F:phosphoenolpyruvate carboxykinase (ATP) activity"/>
    <property type="evidence" value="ECO:0007669"/>
    <property type="project" value="UniProtKB-UniRule"/>
</dbReference>
<keyword evidence="5 10" id="KW-0547">Nucleotide-binding</keyword>
<evidence type="ECO:0000256" key="5">
    <source>
        <dbReference type="ARBA" id="ARBA00022741"/>
    </source>
</evidence>
<feature type="binding site" evidence="10">
    <location>
        <position position="222"/>
    </location>
    <ligand>
        <name>ATP</name>
        <dbReference type="ChEBI" id="CHEBI:30616"/>
    </ligand>
</feature>
<dbReference type="GO" id="GO:0005829">
    <property type="term" value="C:cytosol"/>
    <property type="evidence" value="ECO:0007669"/>
    <property type="project" value="TreeGrafter"/>
</dbReference>
<keyword evidence="8 10" id="KW-0456">Lyase</keyword>
<sequence>MSIVHPAGQVPDLSYLGIKNVNNIYWNLVTPALYEQIIRRREGLLSHLGPVVVRTGAFTGRSPNDKFIVKEPTSEHEIWWGKVNRPFSEEKFNLIWHRIQAYLQGNDIFIQDCYVGADPKYRVPIRVITEYAWHSLFARNMFIRITDEEEMRNHKPEYTIIDLPKFHAVPELDGTNSEAFILVNFKEKLILIGGTSYAGEIKKSAFTLMNFLLPKQNVLSMHCSANVGKEGDVALFFGLSGTGKTTLSADPERALIGDDEHGWSDDGVFNFEGGCYAKVIRLSKEAEPEIWATTRKFGTILENVAIDSFWRRPDLDDDTFTENTRASYPITHLENIVADGKGGHPKNIVFLTADAFGVLPPISKLTPEQAMYHFLSGYTAKVAGTERGITEPQATFSTCFGAPFMPQHPSVYAKLLGEKIQKHNVNCWLVNTGWTGGPYGVGKRMEIKYTRAMLNAALQGKLDNVQYVQDPIFKVQVPTECPGVPSEVLIPKNTWKDKEAYDKQARDLARRFKENFEQYKDYVSEEVLKSAPEA</sequence>
<dbReference type="RefSeq" id="WP_006928241.1">
    <property type="nucleotide sequence ID" value="NZ_CM001402.1"/>
</dbReference>
<dbReference type="PANTHER" id="PTHR30031">
    <property type="entry name" value="PHOSPHOENOLPYRUVATE CARBOXYKINASE ATP"/>
    <property type="match status" value="1"/>
</dbReference>
<feature type="binding site" evidence="10">
    <location>
        <position position="197"/>
    </location>
    <ligand>
        <name>substrate</name>
    </ligand>
</feature>
<dbReference type="PANTHER" id="PTHR30031:SF0">
    <property type="entry name" value="PHOSPHOENOLPYRUVATE CARBOXYKINASE (ATP)"/>
    <property type="match status" value="1"/>
</dbReference>
<dbReference type="Proteomes" id="UP000004671">
    <property type="component" value="Chromosome"/>
</dbReference>
<dbReference type="InterPro" id="IPR015994">
    <property type="entry name" value="PEPCK_ATP_CS"/>
</dbReference>
<comment type="pathway">
    <text evidence="1 10">Carbohydrate biosynthesis; gluconeogenesis.</text>
</comment>
<feature type="binding site" evidence="10">
    <location>
        <begin position="238"/>
        <end position="246"/>
    </location>
    <ligand>
        <name>ATP</name>
        <dbReference type="ChEBI" id="CHEBI:30616"/>
    </ligand>
</feature>
<dbReference type="NCBIfam" id="TIGR00224">
    <property type="entry name" value="pckA"/>
    <property type="match status" value="1"/>
</dbReference>
<feature type="binding site" evidence="10">
    <location>
        <position position="325"/>
    </location>
    <ligand>
        <name>ATP</name>
        <dbReference type="ChEBI" id="CHEBI:30616"/>
    </ligand>
</feature>
<dbReference type="NCBIfam" id="NF006821">
    <property type="entry name" value="PRK09344.1-3"/>
    <property type="match status" value="1"/>
</dbReference>
<feature type="binding site" evidence="10">
    <location>
        <position position="222"/>
    </location>
    <ligand>
        <name>Mn(2+)</name>
        <dbReference type="ChEBI" id="CHEBI:29035"/>
    </ligand>
</feature>
<accession>H1XQM5</accession>
<dbReference type="HAMAP" id="MF_00453">
    <property type="entry name" value="PEPCK_ATP"/>
    <property type="match status" value="1"/>
</dbReference>
<dbReference type="Gene3D" id="3.40.449.10">
    <property type="entry name" value="Phosphoenolpyruvate Carboxykinase, domain 1"/>
    <property type="match status" value="1"/>
</dbReference>
<keyword evidence="12" id="KW-0670">Pyruvate</keyword>
<dbReference type="Proteomes" id="UP000183868">
    <property type="component" value="Chromosome"/>
</dbReference>
<dbReference type="PROSITE" id="PS00532">
    <property type="entry name" value="PEPCK_ATP"/>
    <property type="match status" value="1"/>
</dbReference>
<organism evidence="12 13">
    <name type="scientific">Caldithrix abyssi DSM 13497</name>
    <dbReference type="NCBI Taxonomy" id="880073"/>
    <lineage>
        <taxon>Bacteria</taxon>
        <taxon>Pseudomonadati</taxon>
        <taxon>Calditrichota</taxon>
        <taxon>Calditrichia</taxon>
        <taxon>Calditrichales</taxon>
        <taxon>Calditrichaceae</taxon>
        <taxon>Caldithrix</taxon>
    </lineage>
</organism>
<feature type="binding site" evidence="10">
    <location>
        <position position="203"/>
    </location>
    <ligand>
        <name>Mn(2+)</name>
        <dbReference type="ChEBI" id="CHEBI:29035"/>
    </ligand>
</feature>
<dbReference type="SUPFAM" id="SSF68923">
    <property type="entry name" value="PEP carboxykinase N-terminal domain"/>
    <property type="match status" value="1"/>
</dbReference>
<keyword evidence="7 10" id="KW-0067">ATP-binding</keyword>
<evidence type="ECO:0000313" key="11">
    <source>
        <dbReference type="EMBL" id="APF17018.1"/>
    </source>
</evidence>
<keyword evidence="13" id="KW-1185">Reference proteome</keyword>
<dbReference type="FunCoup" id="H1XQM5">
    <property type="interactions" value="361"/>
</dbReference>
<evidence type="ECO:0000256" key="9">
    <source>
        <dbReference type="ARBA" id="ARBA00047371"/>
    </source>
</evidence>
<feature type="binding site" evidence="10">
    <location>
        <position position="325"/>
    </location>
    <ligand>
        <name>substrate</name>
    </ligand>
</feature>
<dbReference type="NCBIfam" id="NF006822">
    <property type="entry name" value="PRK09344.1-4"/>
    <property type="match status" value="1"/>
</dbReference>
<comment type="similarity">
    <text evidence="2 10">Belongs to the phosphoenolpyruvate carboxykinase (ATP) family.</text>
</comment>
<comment type="cofactor">
    <cofactor evidence="10">
        <name>Mn(2+)</name>
        <dbReference type="ChEBI" id="CHEBI:29035"/>
    </cofactor>
    <text evidence="10">Binds 1 Mn(2+) ion per subunit.</text>
</comment>
<keyword evidence="10" id="KW-0464">Manganese</keyword>
<dbReference type="GO" id="GO:0046872">
    <property type="term" value="F:metal ion binding"/>
    <property type="evidence" value="ECO:0007669"/>
    <property type="project" value="UniProtKB-KW"/>
</dbReference>
<comment type="caution">
    <text evidence="10">Lacks conserved residue(s) required for the propagation of feature annotation.</text>
</comment>
<feature type="binding site" evidence="10">
    <location>
        <position position="450"/>
    </location>
    <ligand>
        <name>ATP</name>
        <dbReference type="ChEBI" id="CHEBI:30616"/>
    </ligand>
</feature>
<dbReference type="eggNOG" id="COG1866">
    <property type="taxonomic scope" value="Bacteria"/>
</dbReference>
<comment type="subcellular location">
    <subcellularLocation>
        <location evidence="10">Cytoplasm</location>
    </subcellularLocation>
</comment>
<dbReference type="InterPro" id="IPR008210">
    <property type="entry name" value="PEP_carboxykinase_N"/>
</dbReference>
<feature type="binding site" evidence="10">
    <location>
        <position position="259"/>
    </location>
    <ligand>
        <name>Mn(2+)</name>
        <dbReference type="ChEBI" id="CHEBI:29035"/>
    </ligand>
</feature>
<evidence type="ECO:0000256" key="4">
    <source>
        <dbReference type="ARBA" id="ARBA00022432"/>
    </source>
</evidence>
<name>H1XQM5_CALAY</name>
<dbReference type="GO" id="GO:0016301">
    <property type="term" value="F:kinase activity"/>
    <property type="evidence" value="ECO:0007669"/>
    <property type="project" value="UniProtKB-KW"/>
</dbReference>
<keyword evidence="4 10" id="KW-0312">Gluconeogenesis</keyword>
<feature type="binding site" evidence="10">
    <location>
        <position position="61"/>
    </location>
    <ligand>
        <name>substrate</name>
    </ligand>
</feature>
<evidence type="ECO:0000256" key="10">
    <source>
        <dbReference type="HAMAP-Rule" id="MF_00453"/>
    </source>
</evidence>
<dbReference type="AlphaFoldDB" id="H1XQM5"/>